<evidence type="ECO:0000313" key="1">
    <source>
        <dbReference type="EMBL" id="GAJ46051.1"/>
    </source>
</evidence>
<accession>A0A023DXE7</accession>
<dbReference type="Proteomes" id="UP000024842">
    <property type="component" value="Unassembled WGS sequence"/>
</dbReference>
<name>A0A023DXE7_9PROT</name>
<reference evidence="1 2" key="1">
    <citation type="journal article" date="2014" name="FEMS Microbiol. Lett.">
        <title>Draft genome sequences of three Holospora species (Holospora obtusa, Holospora undulata, and Holospora elegans), endonuclear symbiotic bacteria of the ciliate Paramecium caudatum.</title>
        <authorList>
            <person name="Dohra H."/>
            <person name="Tanaka K."/>
            <person name="Suzuki T."/>
            <person name="Fujishima M."/>
            <person name="Suzuki H."/>
        </authorList>
    </citation>
    <scope>NUCLEOTIDE SEQUENCE [LARGE SCALE GENOMIC DNA]</scope>
    <source>
        <strain evidence="1 2">E1</strain>
    </source>
</reference>
<dbReference type="EMBL" id="BAUP01000057">
    <property type="protein sequence ID" value="GAJ46051.1"/>
    <property type="molecule type" value="Genomic_DNA"/>
</dbReference>
<sequence>MKKRVSFCWLSVFWGLFFQSSLQNIYGVYQVDGTSVKLDAVNRALSDILKATDFKLESVERVAKNARYVHSCFDDQKFLNRNTCEENELKNAFKSVGPVRLFTVLFNLRCIDPKFTCYALKTLCSSDPNILIKNFICLTERVIRSPSENLFDLLGKSLAILDYAFQKNFVNGIVNKKIIHNALDNLEKSRENALSNALLALLNLKEEKGSYRLVYGCHAFNALKRFSVVEKLSANADYFFRVFFALLDAFNRIQIKKKQWAFPFRGLEESDLLCLKSPLDALLKNIDFKTLENILTFSLNKGRSTHYDLPWSILSADDLNFSNDFSRVLKILNLRDAERLSNALSKAFDEATDDHELLLDDGNFETLQRALIRKIKNIELFFENRTITFAIFYVNKNPVSFHCSNRLLKFIMESVNSLPTEHQNLFIEKILPKPEDAPKSLELFSHYLSLTKTFFLTLPEELKKRVRSNLSCIFVNKEFKSFLVFKDLIDQERSENKLRDYDDQYKTLSKYLKFLNDLQKSDDLPDKQAALDFFDKNFIRTKEEDSFSYFLYLLETFSPEHYIKHLRSLNSFKMKKLNKALEEAKNERSGELKKEMNELDKIFESCGIDVEEFNSGHLKRLIDRDEKIEIDEISNFLKINDNEKLSQLLGKIEKFFSFYKNFIGFSSKIESIPKNFDLDNDIFYFTKNTRNFSDKTCNGFMNYLSTHYGGIQNIHQEVIEGEKIVSDQLKSWYKVLLGEINHSVQTEKFKKNLIQQEKSTYVLKTIPDLLRKYFYSRLSFGINPPIFFRRKKIS</sequence>
<evidence type="ECO:0000313" key="2">
    <source>
        <dbReference type="Proteomes" id="UP000024842"/>
    </source>
</evidence>
<organism evidence="1 2">
    <name type="scientific">Holospora elegans E1</name>
    <dbReference type="NCBI Taxonomy" id="1427503"/>
    <lineage>
        <taxon>Bacteria</taxon>
        <taxon>Pseudomonadati</taxon>
        <taxon>Pseudomonadota</taxon>
        <taxon>Alphaproteobacteria</taxon>
        <taxon>Holosporales</taxon>
        <taxon>Holosporaceae</taxon>
        <taxon>Holospora</taxon>
    </lineage>
</organism>
<proteinExistence type="predicted"/>
<protein>
    <submittedName>
        <fullName evidence="1">Uncharacterized protein</fullName>
    </submittedName>
</protein>
<comment type="caution">
    <text evidence="1">The sequence shown here is derived from an EMBL/GenBank/DDBJ whole genome shotgun (WGS) entry which is preliminary data.</text>
</comment>
<keyword evidence="2" id="KW-1185">Reference proteome</keyword>
<gene>
    <name evidence="1" type="ORF">HE1_00372</name>
</gene>
<dbReference type="STRING" id="1427503.HE1_00372"/>
<dbReference type="RefSeq" id="WP_035544109.1">
    <property type="nucleotide sequence ID" value="NZ_BAUP01000057.1"/>
</dbReference>
<dbReference type="AlphaFoldDB" id="A0A023DXE7"/>